<dbReference type="RefSeq" id="WP_037237137.1">
    <property type="nucleotide sequence ID" value="NZ_JAEMUK010000079.1"/>
</dbReference>
<organism evidence="1 2">
    <name type="scientific">Rhodomicrobium udaipurense</name>
    <dbReference type="NCBI Taxonomy" id="1202716"/>
    <lineage>
        <taxon>Bacteria</taxon>
        <taxon>Pseudomonadati</taxon>
        <taxon>Pseudomonadota</taxon>
        <taxon>Alphaproteobacteria</taxon>
        <taxon>Hyphomicrobiales</taxon>
        <taxon>Hyphomicrobiaceae</taxon>
        <taxon>Rhodomicrobium</taxon>
    </lineage>
</organism>
<accession>A0A8I1KID2</accession>
<gene>
    <name evidence="1" type="ORF">JDN41_13675</name>
</gene>
<keyword evidence="2" id="KW-1185">Reference proteome</keyword>
<dbReference type="PIRSF" id="PIRSF030820">
    <property type="entry name" value="UCP030820"/>
    <property type="match status" value="1"/>
</dbReference>
<evidence type="ECO:0000313" key="2">
    <source>
        <dbReference type="Proteomes" id="UP000623250"/>
    </source>
</evidence>
<evidence type="ECO:0000313" key="1">
    <source>
        <dbReference type="EMBL" id="MBJ7544600.1"/>
    </source>
</evidence>
<protein>
    <submittedName>
        <fullName evidence="1">DUF934 domain-containing protein</fullName>
    </submittedName>
</protein>
<proteinExistence type="predicted"/>
<reference evidence="1 2" key="1">
    <citation type="submission" date="2020-12" db="EMBL/GenBank/DDBJ databases">
        <title>Revised draft genomes of Rhodomicrobium vannielii ATCC 17100 and Rhodomicrobium udaipurense JA643.</title>
        <authorList>
            <person name="Conners E.M."/>
            <person name="Davenport E.J."/>
            <person name="Bose A."/>
        </authorList>
    </citation>
    <scope>NUCLEOTIDE SEQUENCE [LARGE SCALE GENOMIC DNA]</scope>
    <source>
        <strain evidence="1 2">JA643</strain>
    </source>
</reference>
<dbReference type="AlphaFoldDB" id="A0A8I1KID2"/>
<sequence>MPYIKKGEIADDPYVRLGGDEPVPTDVPVIVPLEWLLAQTPQSLEGRNVPLGVALPNDKPESLLEPYLPRLSLIALDFPIYRDGRAFTQARRLREAYGFTGEIRAEGDVLRDQFLFMVRSGFDAFEVKKDKDAKAFAEALQEFSGFYQPAGAGDAHFRFRFAPPFSPAMKEGESDA</sequence>
<name>A0A8I1KID2_9HYPH</name>
<dbReference type="Pfam" id="PF06073">
    <property type="entry name" value="DUF934"/>
    <property type="match status" value="1"/>
</dbReference>
<dbReference type="EMBL" id="JAEMUK010000079">
    <property type="protein sequence ID" value="MBJ7544600.1"/>
    <property type="molecule type" value="Genomic_DNA"/>
</dbReference>
<dbReference type="InterPro" id="IPR008318">
    <property type="entry name" value="UCP030820"/>
</dbReference>
<comment type="caution">
    <text evidence="1">The sequence shown here is derived from an EMBL/GenBank/DDBJ whole genome shotgun (WGS) entry which is preliminary data.</text>
</comment>
<dbReference type="Proteomes" id="UP000623250">
    <property type="component" value="Unassembled WGS sequence"/>
</dbReference>